<feature type="region of interest" description="Disordered" evidence="1">
    <location>
        <begin position="65"/>
        <end position="88"/>
    </location>
</feature>
<sequence>MNSSEGPAPLVHVASRLFKQADPDVPPGIAFYEPQLSVETEPTTPTSLDARGRSYALEEDFILEDPSSAYHPLTTSYEESEDGEGSPLGDVFLEDDWDGSSPVSEFSDEWEEEIEWQVEEEEEDDDGGEWYQGSGTITPTTPAIISKLDDLASNIRSLSVWDADENESSVEVAREEEDEIFTAEKRQFYSEFEIVTNPSVFKYKYLIIPEAALNGVHHLSRASHGFFNLKPYTSLLDTLHVSDPESWKLWLKLQDYSIDSEDWADPILEHPSFFNQYATLIFVERPGMFSKGGDPIYEFIGNFYVRRHDPVLAKGNRPRPGSFERVLADSPYLSASLVILQFVEDPFIQ</sequence>
<name>A0A9W8J502_9AGAR</name>
<reference evidence="2" key="1">
    <citation type="submission" date="2022-06" db="EMBL/GenBank/DDBJ databases">
        <title>Genome Sequence of Candolleomyces eurysporus.</title>
        <authorList>
            <person name="Buettner E."/>
        </authorList>
    </citation>
    <scope>NUCLEOTIDE SEQUENCE</scope>
    <source>
        <strain evidence="2">VTCC 930004</strain>
    </source>
</reference>
<protein>
    <submittedName>
        <fullName evidence="2">Uncharacterized protein</fullName>
    </submittedName>
</protein>
<proteinExistence type="predicted"/>
<keyword evidence="3" id="KW-1185">Reference proteome</keyword>
<dbReference type="EMBL" id="JANBPK010001213">
    <property type="protein sequence ID" value="KAJ2924595.1"/>
    <property type="molecule type" value="Genomic_DNA"/>
</dbReference>
<organism evidence="2 3">
    <name type="scientific">Candolleomyces eurysporus</name>
    <dbReference type="NCBI Taxonomy" id="2828524"/>
    <lineage>
        <taxon>Eukaryota</taxon>
        <taxon>Fungi</taxon>
        <taxon>Dikarya</taxon>
        <taxon>Basidiomycota</taxon>
        <taxon>Agaricomycotina</taxon>
        <taxon>Agaricomycetes</taxon>
        <taxon>Agaricomycetidae</taxon>
        <taxon>Agaricales</taxon>
        <taxon>Agaricineae</taxon>
        <taxon>Psathyrellaceae</taxon>
        <taxon>Candolleomyces</taxon>
    </lineage>
</organism>
<dbReference type="OrthoDB" id="3006864at2759"/>
<dbReference type="Proteomes" id="UP001140091">
    <property type="component" value="Unassembled WGS sequence"/>
</dbReference>
<evidence type="ECO:0000313" key="3">
    <source>
        <dbReference type="Proteomes" id="UP001140091"/>
    </source>
</evidence>
<evidence type="ECO:0000313" key="2">
    <source>
        <dbReference type="EMBL" id="KAJ2924595.1"/>
    </source>
</evidence>
<comment type="caution">
    <text evidence="2">The sequence shown here is derived from an EMBL/GenBank/DDBJ whole genome shotgun (WGS) entry which is preliminary data.</text>
</comment>
<accession>A0A9W8J502</accession>
<gene>
    <name evidence="2" type="ORF">H1R20_g12491</name>
</gene>
<feature type="non-terminal residue" evidence="2">
    <location>
        <position position="349"/>
    </location>
</feature>
<dbReference type="AlphaFoldDB" id="A0A9W8J502"/>
<evidence type="ECO:0000256" key="1">
    <source>
        <dbReference type="SAM" id="MobiDB-lite"/>
    </source>
</evidence>